<protein>
    <submittedName>
        <fullName evidence="4">Uncharacterized protein</fullName>
    </submittedName>
</protein>
<dbReference type="GO" id="GO:0005662">
    <property type="term" value="C:DNA replication factor A complex"/>
    <property type="evidence" value="ECO:0007669"/>
    <property type="project" value="TreeGrafter"/>
</dbReference>
<dbReference type="GO" id="GO:0000724">
    <property type="term" value="P:double-strand break repair via homologous recombination"/>
    <property type="evidence" value="ECO:0007669"/>
    <property type="project" value="TreeGrafter"/>
</dbReference>
<sequence length="160" mass="18001">MSKTRAEQTPLRQFPLQEDTRLVSSRKAFRDRYIQKIAEKMLHFERRSIVNGAFLKRQVGQPISIHLKVDRAEDGCKSFSGKTTDGVNVQVMLSEPLNGTCTGWIEVIGVAGPNDTVRGKQIITYFNVGDKTESFDADGHNMLCTLLSVCKEPFYMGPQM</sequence>
<evidence type="ECO:0000256" key="3">
    <source>
        <dbReference type="ARBA" id="ARBA00023242"/>
    </source>
</evidence>
<dbReference type="GO" id="GO:0003697">
    <property type="term" value="F:single-stranded DNA binding"/>
    <property type="evidence" value="ECO:0007669"/>
    <property type="project" value="TreeGrafter"/>
</dbReference>
<dbReference type="InterPro" id="IPR013970">
    <property type="entry name" value="Rfa2"/>
</dbReference>
<evidence type="ECO:0000256" key="1">
    <source>
        <dbReference type="ARBA" id="ARBA00004123"/>
    </source>
</evidence>
<evidence type="ECO:0000256" key="2">
    <source>
        <dbReference type="ARBA" id="ARBA00009761"/>
    </source>
</evidence>
<dbReference type="EnsemblMetazoa" id="AMIN007255-RA">
    <property type="protein sequence ID" value="AMIN007255-PA"/>
    <property type="gene ID" value="AMIN007255"/>
</dbReference>
<dbReference type="GO" id="GO:0006298">
    <property type="term" value="P:mismatch repair"/>
    <property type="evidence" value="ECO:0007669"/>
    <property type="project" value="TreeGrafter"/>
</dbReference>
<dbReference type="Gene3D" id="2.40.50.140">
    <property type="entry name" value="Nucleic acid-binding proteins"/>
    <property type="match status" value="1"/>
</dbReference>
<dbReference type="InterPro" id="IPR012340">
    <property type="entry name" value="NA-bd_OB-fold"/>
</dbReference>
<dbReference type="PANTHER" id="PTHR15114">
    <property type="entry name" value="REPLICATION PROTEIN A3"/>
    <property type="match status" value="1"/>
</dbReference>
<dbReference type="Proteomes" id="UP000075920">
    <property type="component" value="Unassembled WGS sequence"/>
</dbReference>
<dbReference type="GO" id="GO:0006289">
    <property type="term" value="P:nucleotide-excision repair"/>
    <property type="evidence" value="ECO:0007669"/>
    <property type="project" value="TreeGrafter"/>
</dbReference>
<name>A0A182WA77_9DIPT</name>
<keyword evidence="3" id="KW-0539">Nucleus</keyword>
<proteinExistence type="inferred from homology"/>
<dbReference type="CDD" id="cd04479">
    <property type="entry name" value="RPA3"/>
    <property type="match status" value="1"/>
</dbReference>
<dbReference type="STRING" id="112268.A0A182WA77"/>
<organism evidence="4 5">
    <name type="scientific">Anopheles minimus</name>
    <dbReference type="NCBI Taxonomy" id="112268"/>
    <lineage>
        <taxon>Eukaryota</taxon>
        <taxon>Metazoa</taxon>
        <taxon>Ecdysozoa</taxon>
        <taxon>Arthropoda</taxon>
        <taxon>Hexapoda</taxon>
        <taxon>Insecta</taxon>
        <taxon>Pterygota</taxon>
        <taxon>Neoptera</taxon>
        <taxon>Endopterygota</taxon>
        <taxon>Diptera</taxon>
        <taxon>Nematocera</taxon>
        <taxon>Culicoidea</taxon>
        <taxon>Culicidae</taxon>
        <taxon>Anophelinae</taxon>
        <taxon>Anopheles</taxon>
    </lineage>
</organism>
<dbReference type="Pfam" id="PF08661">
    <property type="entry name" value="Rep_fac-A_3"/>
    <property type="match status" value="1"/>
</dbReference>
<dbReference type="GO" id="GO:0003684">
    <property type="term" value="F:damaged DNA binding"/>
    <property type="evidence" value="ECO:0007669"/>
    <property type="project" value="TreeGrafter"/>
</dbReference>
<evidence type="ECO:0000313" key="5">
    <source>
        <dbReference type="Proteomes" id="UP000075920"/>
    </source>
</evidence>
<evidence type="ECO:0000313" key="4">
    <source>
        <dbReference type="EnsemblMetazoa" id="AMIN007255-PA"/>
    </source>
</evidence>
<comment type="subcellular location">
    <subcellularLocation>
        <location evidence="1">Nucleus</location>
    </subcellularLocation>
</comment>
<dbReference type="GO" id="GO:0035861">
    <property type="term" value="C:site of double-strand break"/>
    <property type="evidence" value="ECO:0007669"/>
    <property type="project" value="TreeGrafter"/>
</dbReference>
<dbReference type="SUPFAM" id="SSF50249">
    <property type="entry name" value="Nucleic acid-binding proteins"/>
    <property type="match status" value="1"/>
</dbReference>
<accession>A0A182WA77</accession>
<reference evidence="4" key="2">
    <citation type="submission" date="2020-05" db="UniProtKB">
        <authorList>
            <consortium name="EnsemblMetazoa"/>
        </authorList>
    </citation>
    <scope>IDENTIFICATION</scope>
    <source>
        <strain evidence="4">MINIMUS1</strain>
    </source>
</reference>
<reference evidence="5" key="1">
    <citation type="submission" date="2013-03" db="EMBL/GenBank/DDBJ databases">
        <title>The Genome Sequence of Anopheles minimus MINIMUS1.</title>
        <authorList>
            <consortium name="The Broad Institute Genomics Platform"/>
            <person name="Neafsey D.E."/>
            <person name="Walton C."/>
            <person name="Walker B."/>
            <person name="Young S.K."/>
            <person name="Zeng Q."/>
            <person name="Gargeya S."/>
            <person name="Fitzgerald M."/>
            <person name="Haas B."/>
            <person name="Abouelleil A."/>
            <person name="Allen A.W."/>
            <person name="Alvarado L."/>
            <person name="Arachchi H.M."/>
            <person name="Berlin A.M."/>
            <person name="Chapman S.B."/>
            <person name="Gainer-Dewar J."/>
            <person name="Goldberg J."/>
            <person name="Griggs A."/>
            <person name="Gujja S."/>
            <person name="Hansen M."/>
            <person name="Howarth C."/>
            <person name="Imamovic A."/>
            <person name="Ireland A."/>
            <person name="Larimer J."/>
            <person name="McCowan C."/>
            <person name="Murphy C."/>
            <person name="Pearson M."/>
            <person name="Poon T.W."/>
            <person name="Priest M."/>
            <person name="Roberts A."/>
            <person name="Saif S."/>
            <person name="Shea T."/>
            <person name="Sisk P."/>
            <person name="Sykes S."/>
            <person name="Wortman J."/>
            <person name="Nusbaum C."/>
            <person name="Birren B."/>
        </authorList>
    </citation>
    <scope>NUCLEOTIDE SEQUENCE [LARGE SCALE GENOMIC DNA]</scope>
    <source>
        <strain evidence="5">MINIMUS1</strain>
    </source>
</reference>
<dbReference type="VEuPathDB" id="VectorBase:AMIN007255"/>
<dbReference type="AlphaFoldDB" id="A0A182WA77"/>
<dbReference type="PANTHER" id="PTHR15114:SF1">
    <property type="entry name" value="REPLICATION PROTEIN A 14 KDA SUBUNIT"/>
    <property type="match status" value="1"/>
</dbReference>
<keyword evidence="5" id="KW-1185">Reference proteome</keyword>
<dbReference type="GO" id="GO:0006284">
    <property type="term" value="P:base-excision repair"/>
    <property type="evidence" value="ECO:0007669"/>
    <property type="project" value="TreeGrafter"/>
</dbReference>
<dbReference type="GO" id="GO:0006260">
    <property type="term" value="P:DNA replication"/>
    <property type="evidence" value="ECO:0007669"/>
    <property type="project" value="InterPro"/>
</dbReference>
<comment type="similarity">
    <text evidence="2">Belongs to the replication factor A protein 3 family.</text>
</comment>